<dbReference type="InterPro" id="IPR002404">
    <property type="entry name" value="IRS_PTB"/>
</dbReference>
<reference evidence="9" key="1">
    <citation type="submission" date="2013-10" db="EMBL/GenBank/DDBJ databases">
        <title>Genome sequencing of Onchocerca volvulus.</title>
        <authorList>
            <person name="Cotton J."/>
            <person name="Tsai J."/>
            <person name="Stanley E."/>
            <person name="Tracey A."/>
            <person name="Holroyd N."/>
            <person name="Lustigman S."/>
            <person name="Berriman M."/>
        </authorList>
    </citation>
    <scope>NUCLEOTIDE SEQUENCE</scope>
</reference>
<name>A0A2K6VHJ7_ONCVO</name>
<dbReference type="Gene3D" id="2.30.29.30">
    <property type="entry name" value="Pleckstrin-homology domain (PH domain)/Phosphotyrosine-binding domain (PTB)"/>
    <property type="match status" value="1"/>
</dbReference>
<dbReference type="InterPro" id="IPR050996">
    <property type="entry name" value="Docking_Protein_DOK"/>
</dbReference>
<dbReference type="GO" id="GO:0005068">
    <property type="term" value="F:transmembrane receptor protein tyrosine kinase adaptor activity"/>
    <property type="evidence" value="ECO:0007669"/>
    <property type="project" value="TreeGrafter"/>
</dbReference>
<dbReference type="STRING" id="6282.A0A2K6VHJ7"/>
<dbReference type="SMART" id="SM00310">
    <property type="entry name" value="PTBI"/>
    <property type="match status" value="1"/>
</dbReference>
<dbReference type="PROSITE" id="PS51064">
    <property type="entry name" value="IRS_PTB"/>
    <property type="match status" value="1"/>
</dbReference>
<dbReference type="SMART" id="SM01244">
    <property type="entry name" value="IRS"/>
    <property type="match status" value="1"/>
</dbReference>
<keyword evidence="3" id="KW-0519">Myristate</keyword>
<keyword evidence="2" id="KW-0597">Phosphoprotein</keyword>
<evidence type="ECO:0000256" key="2">
    <source>
        <dbReference type="ARBA" id="ARBA00022553"/>
    </source>
</evidence>
<proteinExistence type="predicted"/>
<protein>
    <submittedName>
        <fullName evidence="8">IRS-type PTB domain-containing protein</fullName>
    </submittedName>
</protein>
<evidence type="ECO:0000256" key="5">
    <source>
        <dbReference type="ARBA" id="ARBA00023288"/>
    </source>
</evidence>
<dbReference type="OMA" id="DNANMGI"/>
<dbReference type="Pfam" id="PF02174">
    <property type="entry name" value="IRS"/>
    <property type="match status" value="1"/>
</dbReference>
<dbReference type="EnsemblMetazoa" id="OVOC11162.2">
    <property type="protein sequence ID" value="OVOC11162.2"/>
    <property type="gene ID" value="WBGene00247971"/>
</dbReference>
<accession>A0A2K6VHJ7</accession>
<dbReference type="PANTHER" id="PTHR21258:SF55">
    <property type="entry name" value="FI23523P1"/>
    <property type="match status" value="1"/>
</dbReference>
<keyword evidence="9" id="KW-1185">Reference proteome</keyword>
<sequence length="439" mass="48912">MGNCMSQTGQREFLKNFQNATRGEVRVGGTFASDDPETFQVFVKKRNKFIPGTLKVTENEIVFIRTRCETLNWPLHFLRRYGFTSAGIFFFESGRRCSSGEGLHTFQSHQAEVIFQLVQSRIQDNANMGIAIREARAQSVTGSYHSVHNIPSSYTGTRIQPIQRYSSEGTANVINYSSSSCGVINNHRPFNGRSNHHHRQLLFQIPKRPRSIAGPANTAVWPLPPSSYHSSRSRFSRPAFMGNIVSEHVIQRQPLEFSTCDHSYVNVLPHRHSATSSPQCLSPVLREYASTSHFSFGSTEQNLNLSPMGDFGSQRFNASATGLSHRCLPSGFLRSYDRPFLNSYVNARQDSGVNDREATPSQLDYALVAVGISEEGSPAAVRANSSNTRNDLVSIGTASSINYTKIDLEKTHAVEVAASTVEKENPRRRHFTTNGQLDN</sequence>
<keyword evidence="4" id="KW-0472">Membrane</keyword>
<dbReference type="InterPro" id="IPR038742">
    <property type="entry name" value="FRS2_PTB"/>
</dbReference>
<feature type="region of interest" description="Disordered" evidence="6">
    <location>
        <begin position="419"/>
        <end position="439"/>
    </location>
</feature>
<dbReference type="Proteomes" id="UP000024404">
    <property type="component" value="Unassembled WGS sequence"/>
</dbReference>
<keyword evidence="5" id="KW-0449">Lipoprotein</keyword>
<reference evidence="8" key="2">
    <citation type="submission" date="2018-02" db="UniProtKB">
        <authorList>
            <consortium name="EnsemblMetazoa"/>
        </authorList>
    </citation>
    <scope>IDENTIFICATION</scope>
</reference>
<feature type="domain" description="IRS-type PTB" evidence="7">
    <location>
        <begin position="19"/>
        <end position="132"/>
    </location>
</feature>
<evidence type="ECO:0000313" key="8">
    <source>
        <dbReference type="EnsemblMetazoa" id="OVOC11162.2"/>
    </source>
</evidence>
<evidence type="ECO:0000256" key="6">
    <source>
        <dbReference type="SAM" id="MobiDB-lite"/>
    </source>
</evidence>
<dbReference type="EnsemblMetazoa" id="OVOC11162.1">
    <property type="protein sequence ID" value="OVOC11162.1"/>
    <property type="gene ID" value="WBGene00247971"/>
</dbReference>
<dbReference type="AlphaFoldDB" id="A0A2K6VHJ7"/>
<evidence type="ECO:0000256" key="3">
    <source>
        <dbReference type="ARBA" id="ARBA00022707"/>
    </source>
</evidence>
<organism evidence="8 9">
    <name type="scientific">Onchocerca volvulus</name>
    <dbReference type="NCBI Taxonomy" id="6282"/>
    <lineage>
        <taxon>Eukaryota</taxon>
        <taxon>Metazoa</taxon>
        <taxon>Ecdysozoa</taxon>
        <taxon>Nematoda</taxon>
        <taxon>Chromadorea</taxon>
        <taxon>Rhabditida</taxon>
        <taxon>Spirurina</taxon>
        <taxon>Spiruromorpha</taxon>
        <taxon>Filarioidea</taxon>
        <taxon>Onchocercidae</taxon>
        <taxon>Onchocerca</taxon>
    </lineage>
</organism>
<dbReference type="CDD" id="cd01202">
    <property type="entry name" value="PTB_FRS2"/>
    <property type="match status" value="1"/>
</dbReference>
<comment type="subcellular location">
    <subcellularLocation>
        <location evidence="1">Membrane</location>
    </subcellularLocation>
</comment>
<dbReference type="GO" id="GO:0008543">
    <property type="term" value="P:fibroblast growth factor receptor signaling pathway"/>
    <property type="evidence" value="ECO:0007669"/>
    <property type="project" value="TreeGrafter"/>
</dbReference>
<evidence type="ECO:0000259" key="7">
    <source>
        <dbReference type="PROSITE" id="PS51064"/>
    </source>
</evidence>
<evidence type="ECO:0000256" key="4">
    <source>
        <dbReference type="ARBA" id="ARBA00023136"/>
    </source>
</evidence>
<dbReference type="GO" id="GO:0005104">
    <property type="term" value="F:fibroblast growth factor receptor binding"/>
    <property type="evidence" value="ECO:0007669"/>
    <property type="project" value="TreeGrafter"/>
</dbReference>
<dbReference type="GO" id="GO:0016020">
    <property type="term" value="C:membrane"/>
    <property type="evidence" value="ECO:0007669"/>
    <property type="project" value="UniProtKB-SubCell"/>
</dbReference>
<dbReference type="PANTHER" id="PTHR21258">
    <property type="entry name" value="DOCKING PROTEIN RELATED"/>
    <property type="match status" value="1"/>
</dbReference>
<dbReference type="SUPFAM" id="SSF50729">
    <property type="entry name" value="PH domain-like"/>
    <property type="match status" value="1"/>
</dbReference>
<evidence type="ECO:0000256" key="1">
    <source>
        <dbReference type="ARBA" id="ARBA00004370"/>
    </source>
</evidence>
<dbReference type="EMBL" id="CMVM020000347">
    <property type="status" value="NOT_ANNOTATED_CDS"/>
    <property type="molecule type" value="Genomic_DNA"/>
</dbReference>
<dbReference type="GO" id="GO:0005737">
    <property type="term" value="C:cytoplasm"/>
    <property type="evidence" value="ECO:0007669"/>
    <property type="project" value="TreeGrafter"/>
</dbReference>
<evidence type="ECO:0000313" key="9">
    <source>
        <dbReference type="Proteomes" id="UP000024404"/>
    </source>
</evidence>
<dbReference type="InterPro" id="IPR011993">
    <property type="entry name" value="PH-like_dom_sf"/>
</dbReference>